<feature type="domain" description="DNA-binding transcriptional repressor CapW winged helix-turn-helix" evidence="2">
    <location>
        <begin position="2"/>
        <end position="81"/>
    </location>
</feature>
<accession>A0ABP3WST6</accession>
<protein>
    <recommendedName>
        <fullName evidence="5">WYL domain-containing protein</fullName>
    </recommendedName>
</protein>
<dbReference type="InterPro" id="IPR051534">
    <property type="entry name" value="CBASS_pafABC_assoc_protein"/>
</dbReference>
<dbReference type="PROSITE" id="PS52050">
    <property type="entry name" value="WYL"/>
    <property type="match status" value="1"/>
</dbReference>
<dbReference type="PANTHER" id="PTHR34580">
    <property type="match status" value="1"/>
</dbReference>
<proteinExistence type="predicted"/>
<reference evidence="4" key="1">
    <citation type="journal article" date="2019" name="Int. J. Syst. Evol. Microbiol.">
        <title>The Global Catalogue of Microorganisms (GCM) 10K type strain sequencing project: providing services to taxonomists for standard genome sequencing and annotation.</title>
        <authorList>
            <consortium name="The Broad Institute Genomics Platform"/>
            <consortium name="The Broad Institute Genome Sequencing Center for Infectious Disease"/>
            <person name="Wu L."/>
            <person name="Ma J."/>
        </authorList>
    </citation>
    <scope>NUCLEOTIDE SEQUENCE [LARGE SCALE GENOMIC DNA]</scope>
    <source>
        <strain evidence="4">JCM 15896</strain>
    </source>
</reference>
<dbReference type="EMBL" id="BAAAFD010000004">
    <property type="protein sequence ID" value="GAA0856281.1"/>
    <property type="molecule type" value="Genomic_DNA"/>
</dbReference>
<name>A0ABP3WST6_9ALTE</name>
<organism evidence="3 4">
    <name type="scientific">Aliiglaciecola litoralis</name>
    <dbReference type="NCBI Taxonomy" id="582857"/>
    <lineage>
        <taxon>Bacteria</taxon>
        <taxon>Pseudomonadati</taxon>
        <taxon>Pseudomonadota</taxon>
        <taxon>Gammaproteobacteria</taxon>
        <taxon>Alteromonadales</taxon>
        <taxon>Alteromonadaceae</taxon>
        <taxon>Aliiglaciecola</taxon>
    </lineage>
</organism>
<dbReference type="RefSeq" id="WP_343858855.1">
    <property type="nucleotide sequence ID" value="NZ_BAAAFD010000004.1"/>
</dbReference>
<dbReference type="InterPro" id="IPR026881">
    <property type="entry name" value="WYL_dom"/>
</dbReference>
<evidence type="ECO:0000313" key="3">
    <source>
        <dbReference type="EMBL" id="GAA0856281.1"/>
    </source>
</evidence>
<dbReference type="Pfam" id="PF26109">
    <property type="entry name" value="WHD_BrxR"/>
    <property type="match status" value="1"/>
</dbReference>
<evidence type="ECO:0000259" key="2">
    <source>
        <dbReference type="Pfam" id="PF26109"/>
    </source>
</evidence>
<comment type="caution">
    <text evidence="3">The sequence shown here is derived from an EMBL/GenBank/DDBJ whole genome shotgun (WGS) entry which is preliminary data.</text>
</comment>
<dbReference type="PANTHER" id="PTHR34580:SF3">
    <property type="entry name" value="PROTEIN PAFB"/>
    <property type="match status" value="1"/>
</dbReference>
<dbReference type="Pfam" id="PF13280">
    <property type="entry name" value="WYL"/>
    <property type="match status" value="1"/>
</dbReference>
<feature type="domain" description="WYL" evidence="1">
    <location>
        <begin position="113"/>
        <end position="177"/>
    </location>
</feature>
<dbReference type="InterPro" id="IPR059019">
    <property type="entry name" value="WHD_CapW"/>
</dbReference>
<gene>
    <name evidence="3" type="ORF">GCM10009114_17570</name>
</gene>
<evidence type="ECO:0000259" key="1">
    <source>
        <dbReference type="Pfam" id="PF13280"/>
    </source>
</evidence>
<evidence type="ECO:0008006" key="5">
    <source>
        <dbReference type="Google" id="ProtNLM"/>
    </source>
</evidence>
<keyword evidence="4" id="KW-1185">Reference proteome</keyword>
<dbReference type="Proteomes" id="UP001500359">
    <property type="component" value="Unassembled WGS sequence"/>
</dbReference>
<sequence length="224" mass="25914">MQRYRLIEIVALWEGKLNAGHLIDYFGIGRQQASKDITEYRQHIGPGNLVYNSSLKGYEPTAQFHPKVTLGEADEYLQLIHRNSDLVNTFEDMTLGFDYTHKVPLPTYSIRPEVLRQIVKACRQQTRLEVDYRSVNAPDEDGRIIVPHSIVHSGMRWHVRAFCEKNNDYRDFVLTRFYGAPEPIGTSTQSIEQDEAWNTLVNKLCWVLFDISVTLNRSPLCVRT</sequence>
<evidence type="ECO:0000313" key="4">
    <source>
        <dbReference type="Proteomes" id="UP001500359"/>
    </source>
</evidence>